<dbReference type="InterPro" id="IPR036444">
    <property type="entry name" value="PLipase_A2_dom_sf"/>
</dbReference>
<keyword evidence="5" id="KW-0479">Metal-binding</keyword>
<keyword evidence="2 8" id="KW-0964">Secreted</keyword>
<evidence type="ECO:0000256" key="7">
    <source>
        <dbReference type="RuleBase" id="RU003654"/>
    </source>
</evidence>
<evidence type="ECO:0000256" key="2">
    <source>
        <dbReference type="ARBA" id="ARBA00022525"/>
    </source>
</evidence>
<feature type="compositionally biased region" description="Low complexity" evidence="9">
    <location>
        <begin position="429"/>
        <end position="443"/>
    </location>
</feature>
<feature type="compositionally biased region" description="Low complexity" evidence="9">
    <location>
        <begin position="371"/>
        <end position="381"/>
    </location>
</feature>
<dbReference type="GO" id="GO:0006644">
    <property type="term" value="P:phospholipid metabolic process"/>
    <property type="evidence" value="ECO:0007669"/>
    <property type="project" value="InterPro"/>
</dbReference>
<dbReference type="SUPFAM" id="SSF48619">
    <property type="entry name" value="Phospholipase A2, PLA2"/>
    <property type="match status" value="2"/>
</dbReference>
<dbReference type="InterPro" id="IPR033113">
    <property type="entry name" value="PLA2_histidine"/>
</dbReference>
<keyword evidence="12" id="KW-1185">Reference proteome</keyword>
<feature type="disulfide bond" evidence="6">
    <location>
        <begin position="720"/>
        <end position="731"/>
    </location>
</feature>
<keyword evidence="8" id="KW-0732">Signal</keyword>
<dbReference type="GO" id="GO:0047498">
    <property type="term" value="F:calcium-dependent phospholipase A2 activity"/>
    <property type="evidence" value="ECO:0007669"/>
    <property type="project" value="TreeGrafter"/>
</dbReference>
<dbReference type="CDD" id="cd04707">
    <property type="entry name" value="otoconin_90"/>
    <property type="match status" value="1"/>
</dbReference>
<evidence type="ECO:0000256" key="1">
    <source>
        <dbReference type="ARBA" id="ARBA00004613"/>
    </source>
</evidence>
<feature type="region of interest" description="Disordered" evidence="9">
    <location>
        <begin position="755"/>
        <end position="919"/>
    </location>
</feature>
<keyword evidence="3 6" id="KW-1015">Disulfide bond</keyword>
<evidence type="ECO:0000313" key="11">
    <source>
        <dbReference type="Ensembl" id="ENSOABP00000014052.2"/>
    </source>
</evidence>
<reference evidence="11" key="1">
    <citation type="submission" date="2025-08" db="UniProtKB">
        <authorList>
            <consortium name="Ensembl"/>
        </authorList>
    </citation>
    <scope>IDENTIFICATION</scope>
</reference>
<evidence type="ECO:0000256" key="6">
    <source>
        <dbReference type="PIRSR" id="PIRSR601211-3"/>
    </source>
</evidence>
<feature type="active site" evidence="4">
    <location>
        <position position="689"/>
    </location>
</feature>
<evidence type="ECO:0000256" key="8">
    <source>
        <dbReference type="RuleBase" id="RU361236"/>
    </source>
</evidence>
<accession>A0A668SIJ1</accession>
<dbReference type="Gene3D" id="1.20.90.10">
    <property type="entry name" value="Phospholipase A2 domain"/>
    <property type="match status" value="2"/>
</dbReference>
<evidence type="ECO:0000256" key="4">
    <source>
        <dbReference type="PIRSR" id="PIRSR601211-1"/>
    </source>
</evidence>
<feature type="signal peptide" evidence="8">
    <location>
        <begin position="1"/>
        <end position="18"/>
    </location>
</feature>
<comment type="similarity">
    <text evidence="7">Belongs to the phospholipase A2 family.</text>
</comment>
<sequence length="919" mass="99323">MFLTWMFLLSALPNVLSAGSIFCPDPEADHMTDCLGLRFTWIHSVFDNFPSMLSFVSKLHCATGICPHDLEDYGCSCRYVAAGNPVDALDVCCEAHRLCYQNAAPCRQELPLAPYNFSCAAAANTSCDAADLCQQRFCECDRAAIDCMTQSPYNSTLRGLADTSCSATNQTVWQNGTKSMTRAVEDEEESGSKSLINTDLLGGVEETGEVFRAADVLPVENTSESFNFSSSFFLSAAVTTGRVDNQSDTKAVEYNLSTPAPLMPAEDLEEGTGGAAEVEEAEMTHLSYISKDLNESATEEALEQEEINGDQMTHNPPAISRDSGLRVHGEETPTEAESNLTSSLSSAAEITEVNETGTSAPLDHILPSTPPRTTTPRELTSAAVEESAETGLASTTTNASPSESSEEEGNGKEEEDNEEEQESVFDVLKTTTMTTATTPSATRKTPHTGPQITTRVTTQASTSSSLPLTKPVRTTTPPDDSSEEDATPPLPPPPAAAAFSLQSQGETLPTSATTTSSSAASVRTIAETTQRRPATSVTPRWEVHTRSTTAAVLKPPPRSTSEAGSEEKTGTTTVKPLSVEGGEEDDSREKDSDDWFTPQRRAVPFFAWSLLESVGLTDIHLQPDTKECSHSFSVYASDGQSRREMPALGEMLHCLTGRCPHEYEMYGCYCGQEGGGQPLDQLDRCCFFHHCCLKQISSMGCRPERKLNTQISCENAKPRCQGVTVCDKLQCVCDKTTAECMAAAHFNHSLPTPQCHGPTPPCRRASRPPKPLRFSPQSSEESNMEVGDASSEEDTAANTPPPQQPPHSHDSSDLKDNEKLTPSAGSPGDVTHPPPLPPPPSPAASSEESGERPTLSGVQNQNLRPSAGQGQGQQPGEREEEEEEQERGEEEKEEEEEEEGGKEEEVEEEEETEKEEEEK</sequence>
<feature type="disulfide bond" evidence="6">
    <location>
        <begin position="692"/>
        <end position="733"/>
    </location>
</feature>
<dbReference type="Proteomes" id="UP000472276">
    <property type="component" value="Unassembled WGS sequence"/>
</dbReference>
<feature type="binding site" evidence="5">
    <location>
        <position position="669"/>
    </location>
    <ligand>
        <name>Ca(2+)</name>
        <dbReference type="ChEBI" id="CHEBI:29108"/>
    </ligand>
</feature>
<evidence type="ECO:0000313" key="12">
    <source>
        <dbReference type="Proteomes" id="UP000472276"/>
    </source>
</evidence>
<dbReference type="InterPro" id="IPR001211">
    <property type="entry name" value="PLA2"/>
</dbReference>
<gene>
    <name evidence="11" type="primary">oc90</name>
</gene>
<evidence type="ECO:0000256" key="5">
    <source>
        <dbReference type="PIRSR" id="PIRSR601211-2"/>
    </source>
</evidence>
<proteinExistence type="inferred from homology"/>
<feature type="domain" description="Phospholipase A2-like central" evidence="10">
    <location>
        <begin position="51"/>
        <end position="166"/>
    </location>
</feature>
<evidence type="ECO:0000256" key="3">
    <source>
        <dbReference type="ARBA" id="ARBA00023157"/>
    </source>
</evidence>
<dbReference type="GO" id="GO:0050482">
    <property type="term" value="P:arachidonate secretion"/>
    <property type="evidence" value="ECO:0007669"/>
    <property type="project" value="InterPro"/>
</dbReference>
<dbReference type="PRINTS" id="PR00389">
    <property type="entry name" value="PHPHLIPASEA2"/>
</dbReference>
<feature type="active site" evidence="4">
    <location>
        <position position="734"/>
    </location>
</feature>
<feature type="domain" description="Phospholipase A2-like central" evidence="10">
    <location>
        <begin position="644"/>
        <end position="756"/>
    </location>
</feature>
<feature type="compositionally biased region" description="Acidic residues" evidence="9">
    <location>
        <begin position="297"/>
        <end position="308"/>
    </location>
</feature>
<dbReference type="GO" id="GO:0005576">
    <property type="term" value="C:extracellular region"/>
    <property type="evidence" value="ECO:0007669"/>
    <property type="project" value="UniProtKB-SubCell"/>
</dbReference>
<reference evidence="11" key="2">
    <citation type="submission" date="2025-09" db="UniProtKB">
        <authorList>
            <consortium name="Ensembl"/>
        </authorList>
    </citation>
    <scope>IDENTIFICATION</scope>
</reference>
<dbReference type="AlphaFoldDB" id="A0A668SIJ1"/>
<dbReference type="InterPro" id="IPR041798">
    <property type="entry name" value="Otoconin-90"/>
</dbReference>
<feature type="chain" id="PRO_5044042133" description="Phospholipase A2-like central domain-containing protein" evidence="8">
    <location>
        <begin position="19"/>
        <end position="919"/>
    </location>
</feature>
<feature type="disulfide bond" evidence="6">
    <location>
        <begin position="701"/>
        <end position="726"/>
    </location>
</feature>
<evidence type="ECO:0000256" key="9">
    <source>
        <dbReference type="SAM" id="MobiDB-lite"/>
    </source>
</evidence>
<dbReference type="GO" id="GO:0005543">
    <property type="term" value="F:phospholipid binding"/>
    <property type="evidence" value="ECO:0007669"/>
    <property type="project" value="TreeGrafter"/>
</dbReference>
<feature type="disulfide bond" evidence="6">
    <location>
        <begin position="670"/>
        <end position="686"/>
    </location>
</feature>
<feature type="binding site" evidence="5">
    <location>
        <position position="671"/>
    </location>
    <ligand>
        <name>Ca(2+)</name>
        <dbReference type="ChEBI" id="CHEBI:29108"/>
    </ligand>
</feature>
<feature type="compositionally biased region" description="Polar residues" evidence="9">
    <location>
        <begin position="526"/>
        <end position="538"/>
    </location>
</feature>
<feature type="compositionally biased region" description="Polar residues" evidence="9">
    <location>
        <begin position="448"/>
        <end position="479"/>
    </location>
</feature>
<feature type="compositionally biased region" description="Acidic residues" evidence="9">
    <location>
        <begin position="878"/>
        <end position="919"/>
    </location>
</feature>
<comment type="subcellular location">
    <subcellularLocation>
        <location evidence="1 8">Secreted</location>
    </subcellularLocation>
</comment>
<dbReference type="GO" id="GO:0005509">
    <property type="term" value="F:calcium ion binding"/>
    <property type="evidence" value="ECO:0007669"/>
    <property type="project" value="InterPro"/>
</dbReference>
<feature type="disulfide bond" evidence="6">
    <location>
        <begin position="685"/>
        <end position="740"/>
    </location>
</feature>
<comment type="cofactor">
    <cofactor evidence="5">
        <name>Ca(2+)</name>
        <dbReference type="ChEBI" id="CHEBI:29108"/>
    </cofactor>
    <text evidence="5">Binds 1 Ca(2+) ion per subunit.</text>
</comment>
<dbReference type="Ensembl" id="ENSOABT00000014505.2">
    <property type="protein sequence ID" value="ENSOABP00000014052.2"/>
    <property type="gene ID" value="ENSOABG00000007048.2"/>
</dbReference>
<feature type="compositionally biased region" description="Basic and acidic residues" evidence="9">
    <location>
        <begin position="807"/>
        <end position="819"/>
    </location>
</feature>
<organism evidence="11 12">
    <name type="scientific">Oreochromis aureus</name>
    <name type="common">Israeli tilapia</name>
    <name type="synonym">Chromis aureus</name>
    <dbReference type="NCBI Taxonomy" id="47969"/>
    <lineage>
        <taxon>Eukaryota</taxon>
        <taxon>Metazoa</taxon>
        <taxon>Chordata</taxon>
        <taxon>Craniata</taxon>
        <taxon>Vertebrata</taxon>
        <taxon>Euteleostomi</taxon>
        <taxon>Actinopterygii</taxon>
        <taxon>Neopterygii</taxon>
        <taxon>Teleostei</taxon>
        <taxon>Neoteleostei</taxon>
        <taxon>Acanthomorphata</taxon>
        <taxon>Ovalentaria</taxon>
        <taxon>Cichlomorphae</taxon>
        <taxon>Cichliformes</taxon>
        <taxon>Cichlidae</taxon>
        <taxon>African cichlids</taxon>
        <taxon>Pseudocrenilabrinae</taxon>
        <taxon>Oreochromini</taxon>
        <taxon>Oreochromis</taxon>
    </lineage>
</organism>
<feature type="compositionally biased region" description="Acidic residues" evidence="9">
    <location>
        <begin position="404"/>
        <end position="423"/>
    </location>
</feature>
<dbReference type="PANTHER" id="PTHR11716">
    <property type="entry name" value="PHOSPHOLIPASE A2 FAMILY MEMBER"/>
    <property type="match status" value="1"/>
</dbReference>
<feature type="compositionally biased region" description="Low complexity" evidence="9">
    <location>
        <begin position="510"/>
        <end position="521"/>
    </location>
</feature>
<evidence type="ECO:0000259" key="10">
    <source>
        <dbReference type="SMART" id="SM00085"/>
    </source>
</evidence>
<keyword evidence="5" id="KW-0106">Calcium</keyword>
<protein>
    <recommendedName>
        <fullName evidence="10">Phospholipase A2-like central domain-containing protein</fullName>
    </recommendedName>
</protein>
<dbReference type="GO" id="GO:0016042">
    <property type="term" value="P:lipid catabolic process"/>
    <property type="evidence" value="ECO:0007669"/>
    <property type="project" value="InterPro"/>
</dbReference>
<dbReference type="PANTHER" id="PTHR11716:SF1">
    <property type="entry name" value="OTOCONIN-90"/>
    <property type="match status" value="1"/>
</dbReference>
<dbReference type="SMART" id="SM00085">
    <property type="entry name" value="PA2c"/>
    <property type="match status" value="2"/>
</dbReference>
<name>A0A668SIJ1_OREAU</name>
<dbReference type="InterPro" id="IPR016090">
    <property type="entry name" value="PLA2-like_dom"/>
</dbReference>
<dbReference type="PROSITE" id="PS00118">
    <property type="entry name" value="PA2_HIS"/>
    <property type="match status" value="2"/>
</dbReference>
<feature type="compositionally biased region" description="Pro residues" evidence="9">
    <location>
        <begin position="832"/>
        <end position="842"/>
    </location>
</feature>
<feature type="compositionally biased region" description="Polar residues" evidence="9">
    <location>
        <begin position="335"/>
        <end position="359"/>
    </location>
</feature>
<feature type="compositionally biased region" description="Polar residues" evidence="9">
    <location>
        <begin position="500"/>
        <end position="509"/>
    </location>
</feature>
<dbReference type="Pfam" id="PF00068">
    <property type="entry name" value="Phospholip_A2_1"/>
    <property type="match status" value="2"/>
</dbReference>
<feature type="region of interest" description="Disordered" evidence="9">
    <location>
        <begin position="296"/>
        <end position="595"/>
    </location>
</feature>